<sequence length="415" mass="47481">MVRELKVLDLFSGAGGMSEGFLQAGFHIVSATDYSKEAAETYINRHKKLGYNVNYFNGDIRDLTHSKKKLKEFVGNETIDVIVGGPPCQGFSLSGKRLADDIRNTLFIEYLKVVKFVKPEYFVIENVEGLLSYKFEKIKGLDGQIYEDVSPQEIIKNEAFKMGYFVDFRVLNAKDFGVPQNRPRVIFLGHKIRRYRSGKYKDLVTPPNFPTAQNIFVNTEDAISDLNFIGNGEIQIKYNNEYGNKSDYQKMLRRGVTPGSNGLPIRSRTLFNHQTSNHNDKTIERFSLLNPGESINDLLERLPPSLKEIYQTKKFRCAKLDKNDISPTVLTLPDDIVHYDMNNPRILTVREFARLQSFDDSFEFKGKRTTGGDRRKYETPQYTQVGNAVPPLFAKAIALEIRKAIIQTEKDELNE</sequence>
<dbReference type="PANTHER" id="PTHR10629:SF52">
    <property type="entry name" value="DNA (CYTOSINE-5)-METHYLTRANSFERASE 1"/>
    <property type="match status" value="1"/>
</dbReference>
<comment type="similarity">
    <text evidence="5 6">Belongs to the class I-like SAM-binding methyltransferase superfamily. C5-methyltransferase family.</text>
</comment>
<evidence type="ECO:0000256" key="4">
    <source>
        <dbReference type="ARBA" id="ARBA00022747"/>
    </source>
</evidence>
<dbReference type="InterPro" id="IPR018117">
    <property type="entry name" value="C5_DNA_meth_AS"/>
</dbReference>
<accession>A0A544U7Q7</accession>
<dbReference type="PANTHER" id="PTHR10629">
    <property type="entry name" value="CYTOSINE-SPECIFIC METHYLTRANSFERASE"/>
    <property type="match status" value="1"/>
</dbReference>
<name>A0A544U7Q7_LYSSH</name>
<dbReference type="InterPro" id="IPR001525">
    <property type="entry name" value="C5_MeTfrase"/>
</dbReference>
<dbReference type="Proteomes" id="UP000317944">
    <property type="component" value="Unassembled WGS sequence"/>
</dbReference>
<keyword evidence="1 5" id="KW-0489">Methyltransferase</keyword>
<feature type="active site" evidence="5">
    <location>
        <position position="88"/>
    </location>
</feature>
<dbReference type="PRINTS" id="PR00105">
    <property type="entry name" value="C5METTRFRASE"/>
</dbReference>
<dbReference type="NCBIfam" id="TIGR00675">
    <property type="entry name" value="dcm"/>
    <property type="match status" value="1"/>
</dbReference>
<comment type="caution">
    <text evidence="8">The sequence shown here is derived from an EMBL/GenBank/DDBJ whole genome shotgun (WGS) entry which is preliminary data.</text>
</comment>
<comment type="catalytic activity">
    <reaction evidence="7">
        <text>a 2'-deoxycytidine in DNA + S-adenosyl-L-methionine = a 5-methyl-2'-deoxycytidine in DNA + S-adenosyl-L-homocysteine + H(+)</text>
        <dbReference type="Rhea" id="RHEA:13681"/>
        <dbReference type="Rhea" id="RHEA-COMP:11369"/>
        <dbReference type="Rhea" id="RHEA-COMP:11370"/>
        <dbReference type="ChEBI" id="CHEBI:15378"/>
        <dbReference type="ChEBI" id="CHEBI:57856"/>
        <dbReference type="ChEBI" id="CHEBI:59789"/>
        <dbReference type="ChEBI" id="CHEBI:85452"/>
        <dbReference type="ChEBI" id="CHEBI:85454"/>
        <dbReference type="EC" id="2.1.1.37"/>
    </reaction>
</comment>
<dbReference type="AlphaFoldDB" id="A0A544U7Q7"/>
<dbReference type="Gene3D" id="3.40.50.150">
    <property type="entry name" value="Vaccinia Virus protein VP39"/>
    <property type="match status" value="1"/>
</dbReference>
<gene>
    <name evidence="8" type="ORF">C7Y47_23330</name>
</gene>
<keyword evidence="3 5" id="KW-0949">S-adenosyl-L-methionine</keyword>
<evidence type="ECO:0000313" key="9">
    <source>
        <dbReference type="Proteomes" id="UP000317944"/>
    </source>
</evidence>
<dbReference type="SUPFAM" id="SSF53335">
    <property type="entry name" value="S-adenosyl-L-methionine-dependent methyltransferases"/>
    <property type="match status" value="1"/>
</dbReference>
<proteinExistence type="inferred from homology"/>
<dbReference type="RefSeq" id="WP_142510923.1">
    <property type="nucleotide sequence ID" value="NZ_SADV01000037.1"/>
</dbReference>
<evidence type="ECO:0000256" key="1">
    <source>
        <dbReference type="ARBA" id="ARBA00022603"/>
    </source>
</evidence>
<keyword evidence="2 5" id="KW-0808">Transferase</keyword>
<evidence type="ECO:0000256" key="3">
    <source>
        <dbReference type="ARBA" id="ARBA00022691"/>
    </source>
</evidence>
<evidence type="ECO:0000313" key="8">
    <source>
        <dbReference type="EMBL" id="TQR27325.1"/>
    </source>
</evidence>
<dbReference type="OrthoDB" id="9813719at2"/>
<dbReference type="Pfam" id="PF00145">
    <property type="entry name" value="DNA_methylase"/>
    <property type="match status" value="1"/>
</dbReference>
<evidence type="ECO:0000256" key="6">
    <source>
        <dbReference type="RuleBase" id="RU000416"/>
    </source>
</evidence>
<dbReference type="GO" id="GO:0003677">
    <property type="term" value="F:DNA binding"/>
    <property type="evidence" value="ECO:0007669"/>
    <property type="project" value="TreeGrafter"/>
</dbReference>
<evidence type="ECO:0000256" key="7">
    <source>
        <dbReference type="RuleBase" id="RU000417"/>
    </source>
</evidence>
<dbReference type="InterPro" id="IPR029063">
    <property type="entry name" value="SAM-dependent_MTases_sf"/>
</dbReference>
<reference evidence="8 9" key="1">
    <citation type="submission" date="2018-03" db="EMBL/GenBank/DDBJ databases">
        <title>Aerobic endospore-forming bacteria genome sequencing and assembly.</title>
        <authorList>
            <person name="Cavalcante D.A."/>
            <person name="Driks A."/>
            <person name="Putonti C."/>
            <person name="De-Souza M.T."/>
        </authorList>
    </citation>
    <scope>NUCLEOTIDE SEQUENCE [LARGE SCALE GENOMIC DNA]</scope>
    <source>
        <strain evidence="8 9">SDF0037</strain>
    </source>
</reference>
<dbReference type="GO" id="GO:0009307">
    <property type="term" value="P:DNA restriction-modification system"/>
    <property type="evidence" value="ECO:0007669"/>
    <property type="project" value="UniProtKB-KW"/>
</dbReference>
<dbReference type="GO" id="GO:0003886">
    <property type="term" value="F:DNA (cytosine-5-)-methyltransferase activity"/>
    <property type="evidence" value="ECO:0007669"/>
    <property type="project" value="UniProtKB-EC"/>
</dbReference>
<dbReference type="PROSITE" id="PS00094">
    <property type="entry name" value="C5_MTASE_1"/>
    <property type="match status" value="1"/>
</dbReference>
<dbReference type="PROSITE" id="PS51679">
    <property type="entry name" value="SAM_MT_C5"/>
    <property type="match status" value="1"/>
</dbReference>
<organism evidence="8 9">
    <name type="scientific">Lysinibacillus sphaericus</name>
    <name type="common">Bacillus sphaericus</name>
    <dbReference type="NCBI Taxonomy" id="1421"/>
    <lineage>
        <taxon>Bacteria</taxon>
        <taxon>Bacillati</taxon>
        <taxon>Bacillota</taxon>
        <taxon>Bacilli</taxon>
        <taxon>Bacillales</taxon>
        <taxon>Bacillaceae</taxon>
        <taxon>Lysinibacillus</taxon>
    </lineage>
</organism>
<dbReference type="GO" id="GO:0044027">
    <property type="term" value="P:negative regulation of gene expression via chromosomal CpG island methylation"/>
    <property type="evidence" value="ECO:0007669"/>
    <property type="project" value="TreeGrafter"/>
</dbReference>
<protein>
    <recommendedName>
        <fullName evidence="7">Cytosine-specific methyltransferase</fullName>
        <ecNumber evidence="7">2.1.1.37</ecNumber>
    </recommendedName>
</protein>
<dbReference type="EMBL" id="SADV01000037">
    <property type="protein sequence ID" value="TQR27325.1"/>
    <property type="molecule type" value="Genomic_DNA"/>
</dbReference>
<dbReference type="InterPro" id="IPR050390">
    <property type="entry name" value="C5-Methyltransferase"/>
</dbReference>
<dbReference type="Gene3D" id="3.90.120.10">
    <property type="entry name" value="DNA Methylase, subunit A, domain 2"/>
    <property type="match status" value="1"/>
</dbReference>
<evidence type="ECO:0000256" key="2">
    <source>
        <dbReference type="ARBA" id="ARBA00022679"/>
    </source>
</evidence>
<dbReference type="EC" id="2.1.1.37" evidence="7"/>
<evidence type="ECO:0000256" key="5">
    <source>
        <dbReference type="PROSITE-ProRule" id="PRU01016"/>
    </source>
</evidence>
<dbReference type="GO" id="GO:0032259">
    <property type="term" value="P:methylation"/>
    <property type="evidence" value="ECO:0007669"/>
    <property type="project" value="UniProtKB-KW"/>
</dbReference>
<keyword evidence="4" id="KW-0680">Restriction system</keyword>